<dbReference type="PANTHER" id="PTHR44414">
    <property type="entry name" value="PROTEIN NEDD1"/>
    <property type="match status" value="1"/>
</dbReference>
<dbReference type="GO" id="GO:0000278">
    <property type="term" value="P:mitotic cell cycle"/>
    <property type="evidence" value="ECO:0007669"/>
    <property type="project" value="TreeGrafter"/>
</dbReference>
<keyword evidence="1" id="KW-0175">Coiled coil</keyword>
<evidence type="ECO:0000313" key="3">
    <source>
        <dbReference type="EMBL" id="OCH92081.1"/>
    </source>
</evidence>
<dbReference type="InterPro" id="IPR015943">
    <property type="entry name" value="WD40/YVTN_repeat-like_dom_sf"/>
</dbReference>
<sequence>MLAICTTKDLYLADPSTLKRTPSESVSTTRPLLAPTSATWSPDNGSLFISSSTDIYQYDSSGNGETLVFSRVEDGAGGINNLVSKDRGSTLIFSVDHRVHVMETYTGKVSQTFGSHKTPVKCISLSADASLLASASTSAVHIHNLSLTSHTSLRGLPSSANITACAFHLHTRTRVLVGSGTQLLVYDTTRQSSPAKIFALDKSKNMGDIITIVCSPFSKSLVAVGRSGGYVSLVDIEKEKGLIRTLAINAPLTCLAFSAKGETLFAGTENGKVLVQSLRTLDQAPVSVTVSEVGNKVITISVQKKPGPDDTSSKSKATSLNKPLAQQDVNKRPLHRITAPSAAVGVRKDGNNAPSKPTMPTTSPLAVKGNRMDGYTVPSRQRVASGSGVRGLQVSGKPGSTASSPERILVREQFRRSRIADAVGSPLVRRSGEAQPKVFSPPKSPVRDARRVSVDDTEAADVSVRIENLLYLRQAGTTVKENLAPRVDNAPTAVPPLSASTVSSISRVPPRNRDSQDIKSSRARSRTTSSSGTSTTSNTLPSHKKLDRLMGIPSAGSALQADTASMSRAIAPIQQASSSRPQGRENGKRIAITRSPSPALLSPVEKPLISEPQLPSPGKGKKKGKERMREDMNVLGLGTPEVDFWIRAGEGRDVEEEDKKAGKRVGFTETHAYGDYEKRFEEDTDDVENARGESRHGKAMQISPRRNVLEPSWSSVPSPLRDPTALPASPQVKAAQDLLQTLLRDALYDFRQETRQDITGLHLDMLRMGRSWRQEMRTAMEEWGGEMRALREENERLRKENERLRRGY</sequence>
<organism evidence="3 4">
    <name type="scientific">Obba rivulosa</name>
    <dbReference type="NCBI Taxonomy" id="1052685"/>
    <lineage>
        <taxon>Eukaryota</taxon>
        <taxon>Fungi</taxon>
        <taxon>Dikarya</taxon>
        <taxon>Basidiomycota</taxon>
        <taxon>Agaricomycotina</taxon>
        <taxon>Agaricomycetes</taxon>
        <taxon>Polyporales</taxon>
        <taxon>Gelatoporiaceae</taxon>
        <taxon>Obba</taxon>
    </lineage>
</organism>
<keyword evidence="4" id="KW-1185">Reference proteome</keyword>
<dbReference type="GO" id="GO:0036064">
    <property type="term" value="C:ciliary basal body"/>
    <property type="evidence" value="ECO:0007669"/>
    <property type="project" value="TreeGrafter"/>
</dbReference>
<feature type="compositionally biased region" description="Polar residues" evidence="2">
    <location>
        <begin position="352"/>
        <end position="364"/>
    </location>
</feature>
<dbReference type="PANTHER" id="PTHR44414:SF1">
    <property type="entry name" value="PROTEIN NEDD1"/>
    <property type="match status" value="1"/>
</dbReference>
<dbReference type="GO" id="GO:0043015">
    <property type="term" value="F:gamma-tubulin binding"/>
    <property type="evidence" value="ECO:0007669"/>
    <property type="project" value="TreeGrafter"/>
</dbReference>
<dbReference type="Gene3D" id="2.130.10.10">
    <property type="entry name" value="YVTN repeat-like/Quinoprotein amine dehydrogenase"/>
    <property type="match status" value="2"/>
</dbReference>
<dbReference type="SUPFAM" id="SSF50978">
    <property type="entry name" value="WD40 repeat-like"/>
    <property type="match status" value="1"/>
</dbReference>
<dbReference type="Proteomes" id="UP000250043">
    <property type="component" value="Unassembled WGS sequence"/>
</dbReference>
<evidence type="ECO:0000313" key="4">
    <source>
        <dbReference type="Proteomes" id="UP000250043"/>
    </source>
</evidence>
<dbReference type="SMART" id="SM00320">
    <property type="entry name" value="WD40"/>
    <property type="match status" value="4"/>
</dbReference>
<feature type="coiled-coil region" evidence="1">
    <location>
        <begin position="773"/>
        <end position="807"/>
    </location>
</feature>
<feature type="region of interest" description="Disordered" evidence="2">
    <location>
        <begin position="426"/>
        <end position="457"/>
    </location>
</feature>
<dbReference type="InterPro" id="IPR036322">
    <property type="entry name" value="WD40_repeat_dom_sf"/>
</dbReference>
<dbReference type="InterPro" id="IPR001680">
    <property type="entry name" value="WD40_rpt"/>
</dbReference>
<dbReference type="GO" id="GO:0005737">
    <property type="term" value="C:cytoplasm"/>
    <property type="evidence" value="ECO:0007669"/>
    <property type="project" value="TreeGrafter"/>
</dbReference>
<dbReference type="InterPro" id="IPR052818">
    <property type="entry name" value="NEDD1_Spindle_Assembly"/>
</dbReference>
<feature type="compositionally biased region" description="Basic and acidic residues" evidence="2">
    <location>
        <begin position="511"/>
        <end position="520"/>
    </location>
</feature>
<reference evidence="3 4" key="1">
    <citation type="submission" date="2016-07" db="EMBL/GenBank/DDBJ databases">
        <title>Draft genome of the white-rot fungus Obba rivulosa 3A-2.</title>
        <authorList>
            <consortium name="DOE Joint Genome Institute"/>
            <person name="Miettinen O."/>
            <person name="Riley R."/>
            <person name="Acob R."/>
            <person name="Barry K."/>
            <person name="Cullen D."/>
            <person name="De Vries R."/>
            <person name="Hainaut M."/>
            <person name="Hatakka A."/>
            <person name="Henrissat B."/>
            <person name="Hilden K."/>
            <person name="Kuo R."/>
            <person name="Labutti K."/>
            <person name="Lipzen A."/>
            <person name="Makela M.R."/>
            <person name="Sandor L."/>
            <person name="Spatafora J.W."/>
            <person name="Grigoriev I.V."/>
            <person name="Hibbett D.S."/>
        </authorList>
    </citation>
    <scope>NUCLEOTIDE SEQUENCE [LARGE SCALE GENOMIC DNA]</scope>
    <source>
        <strain evidence="3 4">3A-2</strain>
    </source>
</reference>
<feature type="region of interest" description="Disordered" evidence="2">
    <location>
        <begin position="483"/>
        <end position="546"/>
    </location>
</feature>
<gene>
    <name evidence="3" type="ORF">OBBRIDRAFT_773977</name>
</gene>
<feature type="region of interest" description="Disordered" evidence="2">
    <location>
        <begin position="573"/>
        <end position="627"/>
    </location>
</feature>
<accession>A0A8E2DMF0</accession>
<dbReference type="GO" id="GO:0005814">
    <property type="term" value="C:centriole"/>
    <property type="evidence" value="ECO:0007669"/>
    <property type="project" value="TreeGrafter"/>
</dbReference>
<feature type="compositionally biased region" description="Basic and acidic residues" evidence="2">
    <location>
        <begin position="445"/>
        <end position="454"/>
    </location>
</feature>
<dbReference type="OrthoDB" id="1602884at2759"/>
<dbReference type="GO" id="GO:0007020">
    <property type="term" value="P:microtubule nucleation"/>
    <property type="evidence" value="ECO:0007669"/>
    <property type="project" value="TreeGrafter"/>
</dbReference>
<dbReference type="AlphaFoldDB" id="A0A8E2DMF0"/>
<dbReference type="EMBL" id="KV722374">
    <property type="protein sequence ID" value="OCH92081.1"/>
    <property type="molecule type" value="Genomic_DNA"/>
</dbReference>
<feature type="region of interest" description="Disordered" evidence="2">
    <location>
        <begin position="302"/>
        <end position="406"/>
    </location>
</feature>
<evidence type="ECO:0000256" key="1">
    <source>
        <dbReference type="SAM" id="Coils"/>
    </source>
</evidence>
<evidence type="ECO:0000256" key="2">
    <source>
        <dbReference type="SAM" id="MobiDB-lite"/>
    </source>
</evidence>
<dbReference type="GO" id="GO:0000922">
    <property type="term" value="C:spindle pole"/>
    <property type="evidence" value="ECO:0007669"/>
    <property type="project" value="TreeGrafter"/>
</dbReference>
<protein>
    <submittedName>
        <fullName evidence="3">WD40 repeat-like protein</fullName>
    </submittedName>
</protein>
<name>A0A8E2DMF0_9APHY</name>
<feature type="compositionally biased region" description="Low complexity" evidence="2">
    <location>
        <begin position="526"/>
        <end position="539"/>
    </location>
</feature>
<proteinExistence type="predicted"/>